<dbReference type="InterPro" id="IPR010329">
    <property type="entry name" value="3hydroanth_dOase"/>
</dbReference>
<keyword evidence="4" id="KW-0479">Metal-binding</keyword>
<dbReference type="PANTHER" id="PTHR15497">
    <property type="entry name" value="3-HYDROXYANTHRANILATE 3,4-DIOXYGENASE"/>
    <property type="match status" value="1"/>
</dbReference>
<keyword evidence="6" id="KW-0560">Oxidoreductase</keyword>
<keyword evidence="3" id="KW-0662">Pyridine nucleotide biosynthesis</keyword>
<dbReference type="InterPro" id="IPR011051">
    <property type="entry name" value="RmlC_Cupin_sf"/>
</dbReference>
<dbReference type="Pfam" id="PF06052">
    <property type="entry name" value="3-HAO"/>
    <property type="match status" value="1"/>
</dbReference>
<comment type="function">
    <text evidence="2">Catalyzes the oxidative ring opening of 3-hydroxyanthranilate to 2-amino-3-carboxymuconate semialdehyde, which spontaneously cyclizes to quinolinate.</text>
</comment>
<dbReference type="PANTHER" id="PTHR15497:SF1">
    <property type="entry name" value="3-HYDROXYANTHRANILATE 3,4-DIOXYGENASE"/>
    <property type="match status" value="1"/>
</dbReference>
<evidence type="ECO:0000256" key="3">
    <source>
        <dbReference type="ARBA" id="ARBA00022642"/>
    </source>
</evidence>
<dbReference type="InterPro" id="IPR014710">
    <property type="entry name" value="RmlC-like_jellyroll"/>
</dbReference>
<keyword evidence="5" id="KW-0223">Dioxygenase</keyword>
<proteinExistence type="predicted"/>
<evidence type="ECO:0000313" key="8">
    <source>
        <dbReference type="EMBL" id="GAA0272158.1"/>
    </source>
</evidence>
<dbReference type="RefSeq" id="WP_344152173.1">
    <property type="nucleotide sequence ID" value="NZ_BAAABV010000006.1"/>
</dbReference>
<dbReference type="SUPFAM" id="SSF51182">
    <property type="entry name" value="RmlC-like cupins"/>
    <property type="match status" value="1"/>
</dbReference>
<evidence type="ECO:0000256" key="2">
    <source>
        <dbReference type="ARBA" id="ARBA00002752"/>
    </source>
</evidence>
<dbReference type="CDD" id="cd06123">
    <property type="entry name" value="cupin_HAO"/>
    <property type="match status" value="1"/>
</dbReference>
<comment type="cofactor">
    <cofactor evidence="1">
        <name>Fe(2+)</name>
        <dbReference type="ChEBI" id="CHEBI:29033"/>
    </cofactor>
</comment>
<dbReference type="EMBL" id="BAAABV010000006">
    <property type="protein sequence ID" value="GAA0272158.1"/>
    <property type="molecule type" value="Genomic_DNA"/>
</dbReference>
<evidence type="ECO:0000256" key="7">
    <source>
        <dbReference type="ARBA" id="ARBA00023004"/>
    </source>
</evidence>
<evidence type="ECO:0000256" key="6">
    <source>
        <dbReference type="ARBA" id="ARBA00023002"/>
    </source>
</evidence>
<keyword evidence="9" id="KW-1185">Reference proteome</keyword>
<organism evidence="8 9">
    <name type="scientific">Streptomyces polychromogenes</name>
    <dbReference type="NCBI Taxonomy" id="67342"/>
    <lineage>
        <taxon>Bacteria</taxon>
        <taxon>Bacillati</taxon>
        <taxon>Actinomycetota</taxon>
        <taxon>Actinomycetes</taxon>
        <taxon>Kitasatosporales</taxon>
        <taxon>Streptomycetaceae</taxon>
        <taxon>Streptomyces</taxon>
    </lineage>
</organism>
<evidence type="ECO:0000313" key="9">
    <source>
        <dbReference type="Proteomes" id="UP001501867"/>
    </source>
</evidence>
<keyword evidence="7" id="KW-0408">Iron</keyword>
<dbReference type="Proteomes" id="UP001501867">
    <property type="component" value="Unassembled WGS sequence"/>
</dbReference>
<sequence length="189" mass="20580">MTQRTEAREGTRTGIVPVDELRAAGAAAFPGALAAKALYPDSQFEVVLVRGPNSRNDFHVNPYDELFVQLEGTIRVDTREPGAGLRHNLVHEGELFVVPAGVPHSPLRPAGTWGLVVEIRRAPGETEAVEWYCDHCDAVIERVTMESSEMIGSLMPLLNAFQASEERRTCGACGEVLAQPGPFVLDETE</sequence>
<comment type="caution">
    <text evidence="8">The sequence shown here is derived from an EMBL/GenBank/DDBJ whole genome shotgun (WGS) entry which is preliminary data.</text>
</comment>
<evidence type="ECO:0000256" key="5">
    <source>
        <dbReference type="ARBA" id="ARBA00022964"/>
    </source>
</evidence>
<name>A0ABP3EP41_9ACTN</name>
<accession>A0ABP3EP41</accession>
<reference evidence="9" key="1">
    <citation type="journal article" date="2019" name="Int. J. Syst. Evol. Microbiol.">
        <title>The Global Catalogue of Microorganisms (GCM) 10K type strain sequencing project: providing services to taxonomists for standard genome sequencing and annotation.</title>
        <authorList>
            <consortium name="The Broad Institute Genomics Platform"/>
            <consortium name="The Broad Institute Genome Sequencing Center for Infectious Disease"/>
            <person name="Wu L."/>
            <person name="Ma J."/>
        </authorList>
    </citation>
    <scope>NUCLEOTIDE SEQUENCE [LARGE SCALE GENOMIC DNA]</scope>
    <source>
        <strain evidence="9">JCM 4505</strain>
    </source>
</reference>
<dbReference type="Gene3D" id="2.60.120.10">
    <property type="entry name" value="Jelly Rolls"/>
    <property type="match status" value="1"/>
</dbReference>
<gene>
    <name evidence="8" type="ORF">GCM10010302_07180</name>
</gene>
<evidence type="ECO:0000256" key="1">
    <source>
        <dbReference type="ARBA" id="ARBA00001954"/>
    </source>
</evidence>
<protein>
    <submittedName>
        <fullName evidence="8">3-hydroxyanthranilate 3,4-dioxygenase</fullName>
    </submittedName>
</protein>
<evidence type="ECO:0000256" key="4">
    <source>
        <dbReference type="ARBA" id="ARBA00022723"/>
    </source>
</evidence>